<evidence type="ECO:0000256" key="1">
    <source>
        <dbReference type="SAM" id="Phobius"/>
    </source>
</evidence>
<sequence length="45" mass="5370">MVFVTMDNPIEFLFTSLNEVWPAYLLWSWINLVAEVLVVFFAIYK</sequence>
<accession>A0A2N9EE54</accession>
<name>A0A2N9EE54_FAGSY</name>
<feature type="transmembrane region" description="Helical" evidence="1">
    <location>
        <begin position="20"/>
        <end position="44"/>
    </location>
</feature>
<reference evidence="2" key="1">
    <citation type="submission" date="2018-02" db="EMBL/GenBank/DDBJ databases">
        <authorList>
            <person name="Cohen D.B."/>
            <person name="Kent A.D."/>
        </authorList>
    </citation>
    <scope>NUCLEOTIDE SEQUENCE</scope>
</reference>
<evidence type="ECO:0000313" key="2">
    <source>
        <dbReference type="EMBL" id="SPC72859.1"/>
    </source>
</evidence>
<keyword evidence="1" id="KW-0812">Transmembrane</keyword>
<gene>
    <name evidence="2" type="ORF">FSB_LOCUS741</name>
</gene>
<keyword evidence="1" id="KW-0472">Membrane</keyword>
<dbReference type="AlphaFoldDB" id="A0A2N9EE54"/>
<dbReference type="EMBL" id="OIVN01000027">
    <property type="protein sequence ID" value="SPC72859.1"/>
    <property type="molecule type" value="Genomic_DNA"/>
</dbReference>
<proteinExistence type="predicted"/>
<protein>
    <submittedName>
        <fullName evidence="2">Uncharacterized protein</fullName>
    </submittedName>
</protein>
<organism evidence="2">
    <name type="scientific">Fagus sylvatica</name>
    <name type="common">Beechnut</name>
    <dbReference type="NCBI Taxonomy" id="28930"/>
    <lineage>
        <taxon>Eukaryota</taxon>
        <taxon>Viridiplantae</taxon>
        <taxon>Streptophyta</taxon>
        <taxon>Embryophyta</taxon>
        <taxon>Tracheophyta</taxon>
        <taxon>Spermatophyta</taxon>
        <taxon>Magnoliopsida</taxon>
        <taxon>eudicotyledons</taxon>
        <taxon>Gunneridae</taxon>
        <taxon>Pentapetalae</taxon>
        <taxon>rosids</taxon>
        <taxon>fabids</taxon>
        <taxon>Fagales</taxon>
        <taxon>Fagaceae</taxon>
        <taxon>Fagus</taxon>
    </lineage>
</organism>
<keyword evidence="1" id="KW-1133">Transmembrane helix</keyword>